<proteinExistence type="predicted"/>
<dbReference type="EMBL" id="LQPG01000039">
    <property type="protein sequence ID" value="ORW08064.1"/>
    <property type="molecule type" value="Genomic_DNA"/>
</dbReference>
<protein>
    <submittedName>
        <fullName evidence="1">Uncharacterized protein</fullName>
    </submittedName>
</protein>
<dbReference type="Proteomes" id="UP000193866">
    <property type="component" value="Unassembled WGS sequence"/>
</dbReference>
<comment type="caution">
    <text evidence="1">The sequence shown here is derived from an EMBL/GenBank/DDBJ whole genome shotgun (WGS) entry which is preliminary data.</text>
</comment>
<name>A0A1X1YAM0_9MYCO</name>
<evidence type="ECO:0000313" key="2">
    <source>
        <dbReference type="Proteomes" id="UP000193866"/>
    </source>
</evidence>
<reference evidence="1 2" key="1">
    <citation type="submission" date="2016-01" db="EMBL/GenBank/DDBJ databases">
        <title>The new phylogeny of the genus Mycobacterium.</title>
        <authorList>
            <person name="Tarcisio F."/>
            <person name="Conor M."/>
            <person name="Antonella G."/>
            <person name="Elisabetta G."/>
            <person name="Giulia F.S."/>
            <person name="Sara T."/>
            <person name="Anna F."/>
            <person name="Clotilde B."/>
            <person name="Roberto B."/>
            <person name="Veronica D.S."/>
            <person name="Fabio R."/>
            <person name="Monica P."/>
            <person name="Olivier J."/>
            <person name="Enrico T."/>
            <person name="Nicola S."/>
        </authorList>
    </citation>
    <scope>NUCLEOTIDE SEQUENCE [LARGE SCALE GENOMIC DNA]</scope>
    <source>
        <strain evidence="1 2">DSM 45394</strain>
    </source>
</reference>
<gene>
    <name evidence="1" type="ORF">AWC16_20230</name>
</gene>
<dbReference type="STRING" id="1108812.AWC16_20230"/>
<keyword evidence="2" id="KW-1185">Reference proteome</keyword>
<organism evidence="1 2">
    <name type="scientific">Mycolicibacter longobardus</name>
    <dbReference type="NCBI Taxonomy" id="1108812"/>
    <lineage>
        <taxon>Bacteria</taxon>
        <taxon>Bacillati</taxon>
        <taxon>Actinomycetota</taxon>
        <taxon>Actinomycetes</taxon>
        <taxon>Mycobacteriales</taxon>
        <taxon>Mycobacteriaceae</taxon>
        <taxon>Mycolicibacter</taxon>
    </lineage>
</organism>
<evidence type="ECO:0000313" key="1">
    <source>
        <dbReference type="EMBL" id="ORW08064.1"/>
    </source>
</evidence>
<dbReference type="AlphaFoldDB" id="A0A1X1YAM0"/>
<accession>A0A1X1YAM0</accession>
<sequence length="91" mass="9991">MRYQHTHNAAACPDCAACTRRWGPGHRCDKVHDLREGDVVTVGNSIKPWLVRFAGDVVVTAIDPVGRYHSFGRGCPRPLSELTPVGHQESA</sequence>